<feature type="transmembrane region" description="Helical" evidence="6">
    <location>
        <begin position="66"/>
        <end position="86"/>
    </location>
</feature>
<dbReference type="GO" id="GO:0016020">
    <property type="term" value="C:membrane"/>
    <property type="evidence" value="ECO:0007669"/>
    <property type="project" value="UniProtKB-SubCell"/>
</dbReference>
<organism evidence="8 9">
    <name type="scientific">Gillisia mitskevichiae</name>
    <dbReference type="NCBI Taxonomy" id="270921"/>
    <lineage>
        <taxon>Bacteria</taxon>
        <taxon>Pseudomonadati</taxon>
        <taxon>Bacteroidota</taxon>
        <taxon>Flavobacteriia</taxon>
        <taxon>Flavobacteriales</taxon>
        <taxon>Flavobacteriaceae</taxon>
        <taxon>Gillisia</taxon>
    </lineage>
</organism>
<feature type="transmembrane region" description="Helical" evidence="6">
    <location>
        <begin position="216"/>
        <end position="238"/>
    </location>
</feature>
<sequence>MPLKNLKWIYLILLSLVWGSSFILIKKGLIGLSALQLGSFRIIFASLFLVLIGFKSISKLSISQWKWISISAFIGSFFPVYLFAFAETEIDSAVASILNATTPLMTLIFGVLFFKMAFTQNKVLGVVIGLLGTLGLIFSGAQVNPDQNYLYSGLVIIAAACYALNVNIIKRYMHGISALGITAGNFLVLLLPSFVVLLLTGFSFEEIFSNEVISTSIIYVLILGVIGTGIAMVIFNRLIQISDPVFSTSVTYTIPLVALGWGFLDGEVFSGFQLISMLIILLGVFLVNRSKNLYTKNKKADQ</sequence>
<comment type="subcellular location">
    <subcellularLocation>
        <location evidence="1">Membrane</location>
        <topology evidence="1">Multi-pass membrane protein</topology>
    </subcellularLocation>
</comment>
<evidence type="ECO:0000256" key="5">
    <source>
        <dbReference type="ARBA" id="ARBA00023136"/>
    </source>
</evidence>
<dbReference type="InterPro" id="IPR037185">
    <property type="entry name" value="EmrE-like"/>
</dbReference>
<dbReference type="Proteomes" id="UP000276282">
    <property type="component" value="Unassembled WGS sequence"/>
</dbReference>
<feature type="transmembrane region" description="Helical" evidence="6">
    <location>
        <begin position="149"/>
        <end position="169"/>
    </location>
</feature>
<comment type="caution">
    <text evidence="8">The sequence shown here is derived from an EMBL/GenBank/DDBJ whole genome shotgun (WGS) entry which is preliminary data.</text>
</comment>
<dbReference type="OrthoDB" id="1117213at2"/>
<gene>
    <name evidence="8" type="ORF">BC962_0151</name>
</gene>
<feature type="transmembrane region" description="Helical" evidence="6">
    <location>
        <begin position="7"/>
        <end position="25"/>
    </location>
</feature>
<dbReference type="InterPro" id="IPR000620">
    <property type="entry name" value="EamA_dom"/>
</dbReference>
<keyword evidence="9" id="KW-1185">Reference proteome</keyword>
<evidence type="ECO:0000256" key="4">
    <source>
        <dbReference type="ARBA" id="ARBA00022989"/>
    </source>
</evidence>
<name>A0A495PVL6_9FLAO</name>
<evidence type="ECO:0000259" key="7">
    <source>
        <dbReference type="Pfam" id="PF00892"/>
    </source>
</evidence>
<dbReference type="InterPro" id="IPR050638">
    <property type="entry name" value="AA-Vitamin_Transporters"/>
</dbReference>
<feature type="transmembrane region" description="Helical" evidence="6">
    <location>
        <begin position="245"/>
        <end position="264"/>
    </location>
</feature>
<keyword evidence="4 6" id="KW-1133">Transmembrane helix</keyword>
<evidence type="ECO:0000256" key="3">
    <source>
        <dbReference type="ARBA" id="ARBA00022692"/>
    </source>
</evidence>
<evidence type="ECO:0000313" key="8">
    <source>
        <dbReference type="EMBL" id="RKS55192.1"/>
    </source>
</evidence>
<keyword evidence="3 6" id="KW-0812">Transmembrane</keyword>
<comment type="similarity">
    <text evidence="2">Belongs to the EamA transporter family.</text>
</comment>
<dbReference type="SUPFAM" id="SSF103481">
    <property type="entry name" value="Multidrug resistance efflux transporter EmrE"/>
    <property type="match status" value="2"/>
</dbReference>
<proteinExistence type="inferred from homology"/>
<evidence type="ECO:0000256" key="1">
    <source>
        <dbReference type="ARBA" id="ARBA00004141"/>
    </source>
</evidence>
<evidence type="ECO:0000256" key="2">
    <source>
        <dbReference type="ARBA" id="ARBA00007362"/>
    </source>
</evidence>
<feature type="transmembrane region" description="Helical" evidence="6">
    <location>
        <begin position="31"/>
        <end position="54"/>
    </location>
</feature>
<keyword evidence="5 6" id="KW-0472">Membrane</keyword>
<accession>A0A495PVL6</accession>
<evidence type="ECO:0000256" key="6">
    <source>
        <dbReference type="SAM" id="Phobius"/>
    </source>
</evidence>
<feature type="transmembrane region" description="Helical" evidence="6">
    <location>
        <begin position="123"/>
        <end position="143"/>
    </location>
</feature>
<dbReference type="PANTHER" id="PTHR32322:SF2">
    <property type="entry name" value="EAMA DOMAIN-CONTAINING PROTEIN"/>
    <property type="match status" value="1"/>
</dbReference>
<dbReference type="EMBL" id="RBLG01000001">
    <property type="protein sequence ID" value="RKS55192.1"/>
    <property type="molecule type" value="Genomic_DNA"/>
</dbReference>
<feature type="transmembrane region" description="Helical" evidence="6">
    <location>
        <begin position="92"/>
        <end position="114"/>
    </location>
</feature>
<feature type="transmembrane region" description="Helical" evidence="6">
    <location>
        <begin position="181"/>
        <end position="204"/>
    </location>
</feature>
<dbReference type="PANTHER" id="PTHR32322">
    <property type="entry name" value="INNER MEMBRANE TRANSPORTER"/>
    <property type="match status" value="1"/>
</dbReference>
<dbReference type="RefSeq" id="WP_121344024.1">
    <property type="nucleotide sequence ID" value="NZ_RBLG01000001.1"/>
</dbReference>
<reference evidence="8 9" key="1">
    <citation type="submission" date="2018-10" db="EMBL/GenBank/DDBJ databases">
        <title>Genomic Encyclopedia of Archaeal and Bacterial Type Strains, Phase II (KMG-II): from individual species to whole genera.</title>
        <authorList>
            <person name="Goeker M."/>
        </authorList>
    </citation>
    <scope>NUCLEOTIDE SEQUENCE [LARGE SCALE GENOMIC DNA]</scope>
    <source>
        <strain evidence="8 9">DSM 19839</strain>
    </source>
</reference>
<feature type="domain" description="EamA" evidence="7">
    <location>
        <begin position="9"/>
        <end position="137"/>
    </location>
</feature>
<evidence type="ECO:0000313" key="9">
    <source>
        <dbReference type="Proteomes" id="UP000276282"/>
    </source>
</evidence>
<feature type="domain" description="EamA" evidence="7">
    <location>
        <begin position="154"/>
        <end position="288"/>
    </location>
</feature>
<dbReference type="AlphaFoldDB" id="A0A495PVL6"/>
<feature type="transmembrane region" description="Helical" evidence="6">
    <location>
        <begin position="270"/>
        <end position="288"/>
    </location>
</feature>
<protein>
    <submittedName>
        <fullName evidence="8">EamA-like transporter family protein</fullName>
    </submittedName>
</protein>
<dbReference type="Pfam" id="PF00892">
    <property type="entry name" value="EamA"/>
    <property type="match status" value="2"/>
</dbReference>